<feature type="domain" description="AAA+ ATPase" evidence="1">
    <location>
        <begin position="181"/>
        <end position="319"/>
    </location>
</feature>
<dbReference type="Pfam" id="PF01695">
    <property type="entry name" value="IstB_IS21"/>
    <property type="match status" value="1"/>
</dbReference>
<comment type="caution">
    <text evidence="2">The sequence shown here is derived from an EMBL/GenBank/DDBJ whole genome shotgun (WGS) entry which is preliminary data.</text>
</comment>
<organism evidence="2 3">
    <name type="scientific">Coprococcus catus</name>
    <dbReference type="NCBI Taxonomy" id="116085"/>
    <lineage>
        <taxon>Bacteria</taxon>
        <taxon>Bacillati</taxon>
        <taxon>Bacillota</taxon>
        <taxon>Clostridia</taxon>
        <taxon>Lachnospirales</taxon>
        <taxon>Lachnospiraceae</taxon>
        <taxon>Coprococcus</taxon>
    </lineage>
</organism>
<evidence type="ECO:0000259" key="1">
    <source>
        <dbReference type="SMART" id="SM00382"/>
    </source>
</evidence>
<dbReference type="RefSeq" id="WP_117528374.1">
    <property type="nucleotide sequence ID" value="NZ_JAQDKA010000016.1"/>
</dbReference>
<reference evidence="2 3" key="1">
    <citation type="submission" date="2018-08" db="EMBL/GenBank/DDBJ databases">
        <title>A genome reference for cultivated species of the human gut microbiota.</title>
        <authorList>
            <person name="Zou Y."/>
            <person name="Xue W."/>
            <person name="Luo G."/>
        </authorList>
    </citation>
    <scope>NUCLEOTIDE SEQUENCE [LARGE SCALE GENOMIC DNA]</scope>
    <source>
        <strain evidence="2 3">AF45-17</strain>
    </source>
</reference>
<proteinExistence type="predicted"/>
<dbReference type="CDD" id="cd00009">
    <property type="entry name" value="AAA"/>
    <property type="match status" value="1"/>
</dbReference>
<dbReference type="InterPro" id="IPR027417">
    <property type="entry name" value="P-loop_NTPase"/>
</dbReference>
<dbReference type="EMBL" id="QVEP01000018">
    <property type="protein sequence ID" value="RGB79795.1"/>
    <property type="molecule type" value="Genomic_DNA"/>
</dbReference>
<dbReference type="InterPro" id="IPR002611">
    <property type="entry name" value="IstB_ATP-bd"/>
</dbReference>
<dbReference type="AlphaFoldDB" id="A0A3E2TN24"/>
<dbReference type="GO" id="GO:0005524">
    <property type="term" value="F:ATP binding"/>
    <property type="evidence" value="ECO:0007669"/>
    <property type="project" value="InterPro"/>
</dbReference>
<evidence type="ECO:0000313" key="2">
    <source>
        <dbReference type="EMBL" id="RGB79795.1"/>
    </source>
</evidence>
<dbReference type="GO" id="GO:0006260">
    <property type="term" value="P:DNA replication"/>
    <property type="evidence" value="ECO:0007669"/>
    <property type="project" value="TreeGrafter"/>
</dbReference>
<sequence>MNLKNSQYQAIMRQYDLRQLQHRHLQSQRYQEICDRLPAYRQLEEETASFCADRARAAALGRRDVLQDMQQHLQELQEQKTLLLTQDGYPADYLELTYSCPDCHDTGFIGDKKCHCFKQAMVDLLYRQSNIHDVLKRENFDTFDIRYYSDTKNRSLGVSPRENIQAVLSTCHDFIDHFDEQSRNLLFYGDTGVGKTFLTNCIARELLDASHTVIYLTAFHLVDILQNNTFGNDDMDDTDENMFHYILDCDLLIIDDLGTELNNAFITSQLFLCINERLLARKSTIISTNLSLDELQNEYSERIFSRLVSNYEIMLILGDDIRIKKAISE</sequence>
<dbReference type="Proteomes" id="UP000260773">
    <property type="component" value="Unassembled WGS sequence"/>
</dbReference>
<dbReference type="PANTHER" id="PTHR30050:SF4">
    <property type="entry name" value="ATP-BINDING PROTEIN RV3427C IN INSERTION SEQUENCE-RELATED"/>
    <property type="match status" value="1"/>
</dbReference>
<dbReference type="SMART" id="SM00382">
    <property type="entry name" value="AAA"/>
    <property type="match status" value="1"/>
</dbReference>
<dbReference type="InterPro" id="IPR003593">
    <property type="entry name" value="AAA+_ATPase"/>
</dbReference>
<protein>
    <submittedName>
        <fullName evidence="2">DNA replication protein DnaC</fullName>
    </submittedName>
</protein>
<dbReference type="PANTHER" id="PTHR30050">
    <property type="entry name" value="CHROMOSOMAL REPLICATION INITIATOR PROTEIN DNAA"/>
    <property type="match status" value="1"/>
</dbReference>
<evidence type="ECO:0000313" key="3">
    <source>
        <dbReference type="Proteomes" id="UP000260773"/>
    </source>
</evidence>
<dbReference type="SUPFAM" id="SSF52540">
    <property type="entry name" value="P-loop containing nucleoside triphosphate hydrolases"/>
    <property type="match status" value="1"/>
</dbReference>
<name>A0A3E2TN24_9FIRM</name>
<dbReference type="Gene3D" id="3.40.50.300">
    <property type="entry name" value="P-loop containing nucleotide triphosphate hydrolases"/>
    <property type="match status" value="1"/>
</dbReference>
<dbReference type="NCBIfam" id="NF005304">
    <property type="entry name" value="PRK06835.1"/>
    <property type="match status" value="1"/>
</dbReference>
<gene>
    <name evidence="2" type="ORF">DW070_08685</name>
</gene>
<accession>A0A3E2TN24</accession>